<sequence length="36" mass="4394">MNYAQEITQTKDRAQIYFLFFGIQNKIKWLINIRMG</sequence>
<dbReference type="Proteomes" id="UP000294848">
    <property type="component" value="Unassembled WGS sequence"/>
</dbReference>
<gene>
    <name evidence="1" type="ORF">DET52_101259</name>
</gene>
<evidence type="ECO:0000313" key="1">
    <source>
        <dbReference type="EMBL" id="TDO04908.1"/>
    </source>
</evidence>
<protein>
    <submittedName>
        <fullName evidence="1">Uncharacterized protein</fullName>
    </submittedName>
</protein>
<reference evidence="1 2" key="1">
    <citation type="submission" date="2019-03" db="EMBL/GenBank/DDBJ databases">
        <title>Freshwater and sediment microbial communities from various areas in North America, analyzing microbe dynamics in response to fracking.</title>
        <authorList>
            <person name="Lamendella R."/>
        </authorList>
    </citation>
    <scope>NUCLEOTIDE SEQUENCE [LARGE SCALE GENOMIC DNA]</scope>
    <source>
        <strain evidence="1 2">114D</strain>
    </source>
</reference>
<organism evidence="1 2">
    <name type="scientific">Sunxiuqinia elliptica</name>
    <dbReference type="NCBI Taxonomy" id="655355"/>
    <lineage>
        <taxon>Bacteria</taxon>
        <taxon>Pseudomonadati</taxon>
        <taxon>Bacteroidota</taxon>
        <taxon>Bacteroidia</taxon>
        <taxon>Marinilabiliales</taxon>
        <taxon>Prolixibacteraceae</taxon>
        <taxon>Sunxiuqinia</taxon>
    </lineage>
</organism>
<comment type="caution">
    <text evidence="1">The sequence shown here is derived from an EMBL/GenBank/DDBJ whole genome shotgun (WGS) entry which is preliminary data.</text>
</comment>
<proteinExistence type="predicted"/>
<evidence type="ECO:0000313" key="2">
    <source>
        <dbReference type="Proteomes" id="UP000294848"/>
    </source>
</evidence>
<dbReference type="AlphaFoldDB" id="A0A4R6HAF4"/>
<accession>A0A4R6HAF4</accession>
<dbReference type="EMBL" id="SNWI01000001">
    <property type="protein sequence ID" value="TDO04908.1"/>
    <property type="molecule type" value="Genomic_DNA"/>
</dbReference>
<name>A0A4R6HAF4_9BACT</name>